<dbReference type="PANTHER" id="PTHR42813">
    <property type="entry name" value="ZINC-TYPE ALCOHOL DEHYDROGENASE-LIKE"/>
    <property type="match status" value="1"/>
</dbReference>
<dbReference type="EMBL" id="JPMX01000012">
    <property type="protein sequence ID" value="KGH48057.1"/>
    <property type="molecule type" value="Genomic_DNA"/>
</dbReference>
<sequence>MKAATWTGVNEVSVEEVPEPQLLNDHDVILKVTQSVTCGSDLHLLGGYIPFMRAGDVLGHEFIGEIVEVGSAVRHRKVGDRVVGAPFAACGNCWYCEQEQYSLCDNGNANPGITEGLWGQSPGGCLGYSHAMGGYAGSHAEYIRVPYADVGTFVVPEGISDTRALFASDAASTGWMGADLAGTEPGDVVAVWGAGGVGQMAARAAMLLGAEQVVVVDRFAERLQQVREHVGAETIDYSSTDVLAELRERTGGRGPDVCIEAVGMEAHSSGAAGVYDQVKQQLRLQTDRPTALREAVMACRKGGSIFTLGVFAAMVDKFPLGALMNKGITLRGAQVHAQRYIPELLERMERGELTTEHLATHVLPLSEAPRGYQMFKDKEDGCVRAVFTPGG</sequence>
<gene>
    <name evidence="8" type="ORF">IN07_04205</name>
</gene>
<dbReference type="PROSITE" id="PS00059">
    <property type="entry name" value="ADH_ZINC"/>
    <property type="match status" value="1"/>
</dbReference>
<dbReference type="SUPFAM" id="SSF50129">
    <property type="entry name" value="GroES-like"/>
    <property type="match status" value="1"/>
</dbReference>
<dbReference type="PANTHER" id="PTHR42813:SF2">
    <property type="entry name" value="DEHYDROGENASE, ZINC-CONTAINING, PUTATIVE (AFU_ORTHOLOGUE AFUA_2G02810)-RELATED"/>
    <property type="match status" value="1"/>
</dbReference>
<feature type="domain" description="Alcohol dehydrogenase-like C-terminal" evidence="6">
    <location>
        <begin position="196"/>
        <end position="266"/>
    </location>
</feature>
<evidence type="ECO:0000256" key="5">
    <source>
        <dbReference type="RuleBase" id="RU361277"/>
    </source>
</evidence>
<accession>A0A098YC62</accession>
<dbReference type="Gene3D" id="3.40.50.720">
    <property type="entry name" value="NAD(P)-binding Rossmann-like Domain"/>
    <property type="match status" value="1"/>
</dbReference>
<keyword evidence="9" id="KW-1185">Reference proteome</keyword>
<evidence type="ECO:0000256" key="1">
    <source>
        <dbReference type="ARBA" id="ARBA00001947"/>
    </source>
</evidence>
<organism evidence="8 9">
    <name type="scientific">Modestobacter caceresii</name>
    <dbReference type="NCBI Taxonomy" id="1522368"/>
    <lineage>
        <taxon>Bacteria</taxon>
        <taxon>Bacillati</taxon>
        <taxon>Actinomycetota</taxon>
        <taxon>Actinomycetes</taxon>
        <taxon>Geodermatophilales</taxon>
        <taxon>Geodermatophilaceae</taxon>
        <taxon>Modestobacter</taxon>
    </lineage>
</organism>
<keyword evidence="2 5" id="KW-0479">Metal-binding</keyword>
<dbReference type="RefSeq" id="WP_036333865.1">
    <property type="nucleotide sequence ID" value="NZ_JPMX01000012.1"/>
</dbReference>
<dbReference type="AlphaFoldDB" id="A0A098YC62"/>
<keyword evidence="4" id="KW-0560">Oxidoreductase</keyword>
<comment type="cofactor">
    <cofactor evidence="1 5">
        <name>Zn(2+)</name>
        <dbReference type="ChEBI" id="CHEBI:29105"/>
    </cofactor>
</comment>
<name>A0A098YC62_9ACTN</name>
<proteinExistence type="inferred from homology"/>
<dbReference type="InterPro" id="IPR013149">
    <property type="entry name" value="ADH-like_C"/>
</dbReference>
<comment type="similarity">
    <text evidence="5">Belongs to the zinc-containing alcohol dehydrogenase family.</text>
</comment>
<dbReference type="Pfam" id="PF08240">
    <property type="entry name" value="ADH_N"/>
    <property type="match status" value="1"/>
</dbReference>
<comment type="caution">
    <text evidence="8">The sequence shown here is derived from an EMBL/GenBank/DDBJ whole genome shotgun (WGS) entry which is preliminary data.</text>
</comment>
<dbReference type="GO" id="GO:0008270">
    <property type="term" value="F:zinc ion binding"/>
    <property type="evidence" value="ECO:0007669"/>
    <property type="project" value="InterPro"/>
</dbReference>
<dbReference type="STRING" id="1522368.IN07_04205"/>
<feature type="domain" description="Alcohol dehydrogenase-like N-terminal" evidence="7">
    <location>
        <begin position="25"/>
        <end position="150"/>
    </location>
</feature>
<dbReference type="Proteomes" id="UP000029713">
    <property type="component" value="Unassembled WGS sequence"/>
</dbReference>
<evidence type="ECO:0000259" key="7">
    <source>
        <dbReference type="Pfam" id="PF08240"/>
    </source>
</evidence>
<evidence type="ECO:0000313" key="9">
    <source>
        <dbReference type="Proteomes" id="UP000029713"/>
    </source>
</evidence>
<dbReference type="Gene3D" id="3.90.180.10">
    <property type="entry name" value="Medium-chain alcohol dehydrogenases, catalytic domain"/>
    <property type="match status" value="1"/>
</dbReference>
<dbReference type="InterPro" id="IPR013154">
    <property type="entry name" value="ADH-like_N"/>
</dbReference>
<dbReference type="Pfam" id="PF00107">
    <property type="entry name" value="ADH_zinc_N"/>
    <property type="match status" value="1"/>
</dbReference>
<dbReference type="SUPFAM" id="SSF51735">
    <property type="entry name" value="NAD(P)-binding Rossmann-fold domains"/>
    <property type="match status" value="1"/>
</dbReference>
<keyword evidence="3 5" id="KW-0862">Zinc</keyword>
<dbReference type="InterPro" id="IPR036291">
    <property type="entry name" value="NAD(P)-bd_dom_sf"/>
</dbReference>
<dbReference type="InterPro" id="IPR011032">
    <property type="entry name" value="GroES-like_sf"/>
</dbReference>
<evidence type="ECO:0000313" key="8">
    <source>
        <dbReference type="EMBL" id="KGH48057.1"/>
    </source>
</evidence>
<evidence type="ECO:0000256" key="3">
    <source>
        <dbReference type="ARBA" id="ARBA00022833"/>
    </source>
</evidence>
<evidence type="ECO:0000256" key="2">
    <source>
        <dbReference type="ARBA" id="ARBA00022723"/>
    </source>
</evidence>
<dbReference type="GO" id="GO:0016491">
    <property type="term" value="F:oxidoreductase activity"/>
    <property type="evidence" value="ECO:0007669"/>
    <property type="project" value="UniProtKB-KW"/>
</dbReference>
<evidence type="ECO:0000259" key="6">
    <source>
        <dbReference type="Pfam" id="PF00107"/>
    </source>
</evidence>
<dbReference type="CDD" id="cd08283">
    <property type="entry name" value="FDH_like_1"/>
    <property type="match status" value="1"/>
</dbReference>
<protein>
    <submittedName>
        <fullName evidence="8">Alcohol dehydrogenase</fullName>
    </submittedName>
</protein>
<reference evidence="8 9" key="1">
    <citation type="submission" date="2014-07" db="EMBL/GenBank/DDBJ databases">
        <title>Biosystematic studies on Modestobacter strains isolated from extreme hyper-arid desert soil and from historic building.</title>
        <authorList>
            <person name="Bukarasam K."/>
            <person name="Bull A."/>
            <person name="Girard G."/>
            <person name="van Wezel G."/>
            <person name="Goodfellow M."/>
        </authorList>
    </citation>
    <scope>NUCLEOTIDE SEQUENCE [LARGE SCALE GENOMIC DNA]</scope>
    <source>
        <strain evidence="8 9">KNN45-2b</strain>
    </source>
</reference>
<dbReference type="OrthoDB" id="3399630at2"/>
<evidence type="ECO:0000256" key="4">
    <source>
        <dbReference type="ARBA" id="ARBA00023002"/>
    </source>
</evidence>
<dbReference type="InterPro" id="IPR002328">
    <property type="entry name" value="ADH_Zn_CS"/>
</dbReference>